<evidence type="ECO:0000313" key="3">
    <source>
        <dbReference type="EMBL" id="SUD69882.1"/>
    </source>
</evidence>
<evidence type="ECO:0000256" key="1">
    <source>
        <dbReference type="SAM" id="Phobius"/>
    </source>
</evidence>
<evidence type="ECO:0000313" key="5">
    <source>
        <dbReference type="Proteomes" id="UP000542695"/>
    </source>
</evidence>
<dbReference type="RefSeq" id="WP_115274934.1">
    <property type="nucleotide sequence ID" value="NZ_JACARV010000043.1"/>
</dbReference>
<feature type="transmembrane region" description="Helical" evidence="1">
    <location>
        <begin position="30"/>
        <end position="51"/>
    </location>
</feature>
<dbReference type="InterPro" id="IPR025489">
    <property type="entry name" value="DUF4381"/>
</dbReference>
<proteinExistence type="predicted"/>
<dbReference type="Proteomes" id="UP000254602">
    <property type="component" value="Unassembled WGS sequence"/>
</dbReference>
<reference evidence="3 4" key="1">
    <citation type="submission" date="2018-06" db="EMBL/GenBank/DDBJ databases">
        <authorList>
            <consortium name="Pathogen Informatics"/>
            <person name="Doyle S."/>
        </authorList>
    </citation>
    <scope>NUCLEOTIDE SEQUENCE [LARGE SCALE GENOMIC DNA]</scope>
    <source>
        <strain evidence="3 4">NCTC7914</strain>
    </source>
</reference>
<evidence type="ECO:0000313" key="4">
    <source>
        <dbReference type="Proteomes" id="UP000254602"/>
    </source>
</evidence>
<gene>
    <name evidence="2" type="ORF">HX798_16175</name>
    <name evidence="3" type="ORF">NCTC7914_04030</name>
</gene>
<keyword evidence="1" id="KW-0812">Transmembrane</keyword>
<keyword evidence="1" id="KW-0472">Membrane</keyword>
<name>A0A379KPA9_PSEPU</name>
<dbReference type="EMBL" id="JACARV010000043">
    <property type="protein sequence ID" value="NWC81814.1"/>
    <property type="molecule type" value="Genomic_DNA"/>
</dbReference>
<protein>
    <submittedName>
        <fullName evidence="3">Alpha-2 type XI collagen</fullName>
    </submittedName>
    <submittedName>
        <fullName evidence="2">DUF4381 domain-containing protein</fullName>
    </submittedName>
</protein>
<evidence type="ECO:0000313" key="2">
    <source>
        <dbReference type="EMBL" id="NWC81814.1"/>
    </source>
</evidence>
<sequence>MSVRPPPPAIDQLKELPLPVPPFSYTPQTWGWAVVLAIVLVAGLVCAAYAWRRWQRNRYRREALLRLDALVAALNTPEQRLPALRELPELLKRVALSMPDAPPVQSLSGQHWQGFLQQRARFALPVQFAAQLHTLAYAPDLQVQAIDDQELSTLVHTCRRWIEVHHVAV</sequence>
<dbReference type="AlphaFoldDB" id="A0A379KPA9"/>
<reference evidence="2 5" key="2">
    <citation type="submission" date="2020-04" db="EMBL/GenBank/DDBJ databases">
        <title>Molecular characterization of pseudomonads from Agaricus bisporus reveal novel blotch 2 pathogens in Western Europe.</title>
        <authorList>
            <person name="Taparia T."/>
            <person name="Krijger M."/>
            <person name="Haynes E."/>
            <person name="Elpinstone J.G."/>
            <person name="Noble R."/>
            <person name="Van Der Wolf J."/>
        </authorList>
    </citation>
    <scope>NUCLEOTIDE SEQUENCE [LARGE SCALE GENOMIC DNA]</scope>
    <source>
        <strain evidence="2 5">P7765</strain>
    </source>
</reference>
<keyword evidence="1" id="KW-1133">Transmembrane helix</keyword>
<dbReference type="Pfam" id="PF14316">
    <property type="entry name" value="DUF4381"/>
    <property type="match status" value="1"/>
</dbReference>
<dbReference type="Proteomes" id="UP000542695">
    <property type="component" value="Unassembled WGS sequence"/>
</dbReference>
<keyword evidence="3" id="KW-0176">Collagen</keyword>
<accession>A0A379KPA9</accession>
<dbReference type="EMBL" id="UGUY01000001">
    <property type="protein sequence ID" value="SUD69882.1"/>
    <property type="molecule type" value="Genomic_DNA"/>
</dbReference>
<organism evidence="3 4">
    <name type="scientific">Pseudomonas putida</name>
    <name type="common">Arthrobacter siderocapsulatus</name>
    <dbReference type="NCBI Taxonomy" id="303"/>
    <lineage>
        <taxon>Bacteria</taxon>
        <taxon>Pseudomonadati</taxon>
        <taxon>Pseudomonadota</taxon>
        <taxon>Gammaproteobacteria</taxon>
        <taxon>Pseudomonadales</taxon>
        <taxon>Pseudomonadaceae</taxon>
        <taxon>Pseudomonas</taxon>
    </lineage>
</organism>